<name>A0A2P4Y9D2_9STRA</name>
<feature type="region of interest" description="Disordered" evidence="1">
    <location>
        <begin position="233"/>
        <end position="267"/>
    </location>
</feature>
<accession>A0A2P4Y9D2</accession>
<evidence type="ECO:0000313" key="2">
    <source>
        <dbReference type="EMBL" id="POM74415.1"/>
    </source>
</evidence>
<gene>
    <name evidence="2" type="ORF">PHPALM_8636</name>
</gene>
<feature type="compositionally biased region" description="Low complexity" evidence="1">
    <location>
        <begin position="248"/>
        <end position="261"/>
    </location>
</feature>
<evidence type="ECO:0000313" key="3">
    <source>
        <dbReference type="Proteomes" id="UP000237271"/>
    </source>
</evidence>
<dbReference type="Proteomes" id="UP000237271">
    <property type="component" value="Unassembled WGS sequence"/>
</dbReference>
<feature type="region of interest" description="Disordered" evidence="1">
    <location>
        <begin position="118"/>
        <end position="153"/>
    </location>
</feature>
<reference evidence="2 3" key="1">
    <citation type="journal article" date="2017" name="Genome Biol. Evol.">
        <title>Phytophthora megakarya and P. palmivora, closely related causal agents of cacao black pod rot, underwent increases in genome sizes and gene numbers by different mechanisms.</title>
        <authorList>
            <person name="Ali S.S."/>
            <person name="Shao J."/>
            <person name="Lary D.J."/>
            <person name="Kronmiller B."/>
            <person name="Shen D."/>
            <person name="Strem M.D."/>
            <person name="Amoako-Attah I."/>
            <person name="Akrofi A.Y."/>
            <person name="Begoude B.A."/>
            <person name="Ten Hoopen G.M."/>
            <person name="Coulibaly K."/>
            <person name="Kebe B.I."/>
            <person name="Melnick R.L."/>
            <person name="Guiltinan M.J."/>
            <person name="Tyler B.M."/>
            <person name="Meinhardt L.W."/>
            <person name="Bailey B.A."/>
        </authorList>
    </citation>
    <scope>NUCLEOTIDE SEQUENCE [LARGE SCALE GENOMIC DNA]</scope>
    <source>
        <strain evidence="3">sbr112.9</strain>
    </source>
</reference>
<evidence type="ECO:0000256" key="1">
    <source>
        <dbReference type="SAM" id="MobiDB-lite"/>
    </source>
</evidence>
<proteinExistence type="predicted"/>
<dbReference type="OrthoDB" id="126583at2759"/>
<dbReference type="EMBL" id="NCKW01004872">
    <property type="protein sequence ID" value="POM74415.1"/>
    <property type="molecule type" value="Genomic_DNA"/>
</dbReference>
<sequence>MQNPADRSSGERDWSARIRASITRLMEMEEICMDLSKAAEKRKAQEAEQAFRAKVDRLEAESEIAHNEHWERLRNVCSTSIAKKMRLTTTKIPPASAKESSSWRPSHEALDTLAVAAVTEQSNEPGETATKGKKTKRSRRQDSLPVGEESGTEQKVVQVYDPTLVQAVDKLADKLTQLLSQLQTASDEATAEPILAAAANIALEVTKMRRCEEVAMTRLVEIEEHRQQIMQGLLEYEQRKEQRGSQGDADSAPSSRDSSSSLQRDKR</sequence>
<dbReference type="AlphaFoldDB" id="A0A2P4Y9D2"/>
<organism evidence="2 3">
    <name type="scientific">Phytophthora palmivora</name>
    <dbReference type="NCBI Taxonomy" id="4796"/>
    <lineage>
        <taxon>Eukaryota</taxon>
        <taxon>Sar</taxon>
        <taxon>Stramenopiles</taxon>
        <taxon>Oomycota</taxon>
        <taxon>Peronosporomycetes</taxon>
        <taxon>Peronosporales</taxon>
        <taxon>Peronosporaceae</taxon>
        <taxon>Phytophthora</taxon>
    </lineage>
</organism>
<protein>
    <submittedName>
        <fullName evidence="2">Uncharacterized protein</fullName>
    </submittedName>
</protein>
<keyword evidence="3" id="KW-1185">Reference proteome</keyword>
<comment type="caution">
    <text evidence="2">The sequence shown here is derived from an EMBL/GenBank/DDBJ whole genome shotgun (WGS) entry which is preliminary data.</text>
</comment>